<dbReference type="GO" id="GO:0005886">
    <property type="term" value="C:plasma membrane"/>
    <property type="evidence" value="ECO:0007669"/>
    <property type="project" value="UniProtKB-SubCell"/>
</dbReference>
<dbReference type="Proteomes" id="UP000289166">
    <property type="component" value="Unassembled WGS sequence"/>
</dbReference>
<evidence type="ECO:0000256" key="4">
    <source>
        <dbReference type="ARBA" id="ARBA00022692"/>
    </source>
</evidence>
<evidence type="ECO:0000313" key="9">
    <source>
        <dbReference type="Proteomes" id="UP000289166"/>
    </source>
</evidence>
<dbReference type="PIRSF" id="PIRSF006603">
    <property type="entry name" value="DinF"/>
    <property type="match status" value="1"/>
</dbReference>
<dbReference type="InterPro" id="IPR002528">
    <property type="entry name" value="MATE_fam"/>
</dbReference>
<comment type="caution">
    <text evidence="8">The sequence shown here is derived from an EMBL/GenBank/DDBJ whole genome shotgun (WGS) entry which is preliminary data.</text>
</comment>
<name>A0A4V1K2A0_9FIRM</name>
<keyword evidence="4 7" id="KW-0812">Transmembrane</keyword>
<dbReference type="AlphaFoldDB" id="A0A4V1K2A0"/>
<keyword evidence="9" id="KW-1185">Reference proteome</keyword>
<evidence type="ECO:0000256" key="5">
    <source>
        <dbReference type="ARBA" id="ARBA00022989"/>
    </source>
</evidence>
<keyword evidence="2" id="KW-0813">Transport</keyword>
<keyword evidence="6 7" id="KW-0472">Membrane</keyword>
<feature type="transmembrane region" description="Helical" evidence="7">
    <location>
        <begin position="191"/>
        <end position="215"/>
    </location>
</feature>
<evidence type="ECO:0000313" key="8">
    <source>
        <dbReference type="EMBL" id="RXE59559.1"/>
    </source>
</evidence>
<feature type="transmembrane region" description="Helical" evidence="7">
    <location>
        <begin position="86"/>
        <end position="111"/>
    </location>
</feature>
<feature type="transmembrane region" description="Helical" evidence="7">
    <location>
        <begin position="357"/>
        <end position="374"/>
    </location>
</feature>
<dbReference type="GO" id="GO:0042910">
    <property type="term" value="F:xenobiotic transmembrane transporter activity"/>
    <property type="evidence" value="ECO:0007669"/>
    <property type="project" value="InterPro"/>
</dbReference>
<feature type="transmembrane region" description="Helical" evidence="7">
    <location>
        <begin position="321"/>
        <end position="345"/>
    </location>
</feature>
<comment type="subcellular location">
    <subcellularLocation>
        <location evidence="1">Cell membrane</location>
        <topology evidence="1">Multi-pass membrane protein</topology>
    </subcellularLocation>
</comment>
<keyword evidence="3" id="KW-1003">Cell membrane</keyword>
<dbReference type="GO" id="GO:0015297">
    <property type="term" value="F:antiporter activity"/>
    <property type="evidence" value="ECO:0007669"/>
    <property type="project" value="InterPro"/>
</dbReference>
<dbReference type="InterPro" id="IPR047135">
    <property type="entry name" value="YsiQ"/>
</dbReference>
<gene>
    <name evidence="8" type="ORF">EFD62_06300</name>
</gene>
<feature type="transmembrane region" description="Helical" evidence="7">
    <location>
        <begin position="12"/>
        <end position="30"/>
    </location>
</feature>
<proteinExistence type="predicted"/>
<evidence type="ECO:0000256" key="1">
    <source>
        <dbReference type="ARBA" id="ARBA00004651"/>
    </source>
</evidence>
<dbReference type="PANTHER" id="PTHR42925:SF1">
    <property type="entry name" value="VIRULENCE FACTOR MVIN"/>
    <property type="match status" value="1"/>
</dbReference>
<feature type="transmembrane region" description="Helical" evidence="7">
    <location>
        <begin position="55"/>
        <end position="74"/>
    </location>
</feature>
<dbReference type="Pfam" id="PF01554">
    <property type="entry name" value="MatE"/>
    <property type="match status" value="2"/>
</dbReference>
<accession>A0A4V1K2A0</accession>
<evidence type="ECO:0000256" key="6">
    <source>
        <dbReference type="ARBA" id="ARBA00023136"/>
    </source>
</evidence>
<evidence type="ECO:0000256" key="3">
    <source>
        <dbReference type="ARBA" id="ARBA00022475"/>
    </source>
</evidence>
<dbReference type="PANTHER" id="PTHR42925">
    <property type="entry name" value="MULTIDRUG AND TOXIN EFFLUX PROTEIN MATE FAMILY"/>
    <property type="match status" value="1"/>
</dbReference>
<dbReference type="OrthoDB" id="62420at2"/>
<dbReference type="CDD" id="cd13134">
    <property type="entry name" value="MATE_like_8"/>
    <property type="match status" value="1"/>
</dbReference>
<organism evidence="8 9">
    <name type="scientific">Acetivibrio mesophilus</name>
    <dbReference type="NCBI Taxonomy" id="2487273"/>
    <lineage>
        <taxon>Bacteria</taxon>
        <taxon>Bacillati</taxon>
        <taxon>Bacillota</taxon>
        <taxon>Clostridia</taxon>
        <taxon>Eubacteriales</taxon>
        <taxon>Oscillospiraceae</taxon>
        <taxon>Acetivibrio</taxon>
    </lineage>
</organism>
<feature type="transmembrane region" description="Helical" evidence="7">
    <location>
        <begin position="131"/>
        <end position="152"/>
    </location>
</feature>
<keyword evidence="5 7" id="KW-1133">Transmembrane helix</keyword>
<sequence>MQNEAASRKKISVFALTWPIFIETLLRTMLGNVDTFMLSDYSDDAVAAVGVANQIHYILIMLYSIVSAGTTVLISQYLGAKKKKEASVVAVASVAGSLIFGLFIGLVVYLFRGQILMFLNIPSELMGYAMTFLGIVGGLSFTQAMIATLSAIIRSYGNTRITMYISIGMNIMNIIGNSIFLYGFFGAPKLGVAGVAIATVISQAAGVVVMMIVMLTGLNTKFSFRELVPIPWETLKDILKIGLPSAGEGIAYEGSQLTITRIITVLGTAALTTRVYTLNLMQFVMVFSIAVGQGNQIAVGHLVGAGDNEKAYKTCMRSLKYAIVVAVAIAGIFALFSKLLLGVFTDDQAIIEMGSKLMLIAIILEPGRVFNIVIINSLRAAGDVRFPVIMGIISMWGIGVLLSYLLGVVCGFGLVGVWIAFASDEWFRGIAMLLRWRSRVWHKMALVKSKNVEMPA</sequence>
<dbReference type="NCBIfam" id="TIGR00797">
    <property type="entry name" value="matE"/>
    <property type="match status" value="1"/>
</dbReference>
<dbReference type="RefSeq" id="WP_069194174.1">
    <property type="nucleotide sequence ID" value="NZ_RLII01000005.1"/>
</dbReference>
<dbReference type="InterPro" id="IPR048279">
    <property type="entry name" value="MdtK-like"/>
</dbReference>
<dbReference type="EMBL" id="RLII01000005">
    <property type="protein sequence ID" value="RXE59559.1"/>
    <property type="molecule type" value="Genomic_DNA"/>
</dbReference>
<protein>
    <submittedName>
        <fullName evidence="8">MATE family efflux transporter</fullName>
    </submittedName>
</protein>
<evidence type="ECO:0000256" key="7">
    <source>
        <dbReference type="SAM" id="Phobius"/>
    </source>
</evidence>
<reference evidence="9" key="1">
    <citation type="submission" date="2018-11" db="EMBL/GenBank/DDBJ databases">
        <title>Genome sequencing of a novel mesophilic and cellulolytic organism within the genus Hungateiclostridium.</title>
        <authorList>
            <person name="Rettenmaier R."/>
            <person name="Liebl W."/>
            <person name="Zverlov V."/>
        </authorList>
    </citation>
    <scope>NUCLEOTIDE SEQUENCE [LARGE SCALE GENOMIC DNA]</scope>
    <source>
        <strain evidence="9">N2K1</strain>
    </source>
</reference>
<feature type="transmembrane region" description="Helical" evidence="7">
    <location>
        <begin position="164"/>
        <end position="185"/>
    </location>
</feature>
<evidence type="ECO:0000256" key="2">
    <source>
        <dbReference type="ARBA" id="ARBA00022448"/>
    </source>
</evidence>